<evidence type="ECO:0000256" key="1">
    <source>
        <dbReference type="ARBA" id="ARBA00001755"/>
    </source>
</evidence>
<evidence type="ECO:0000256" key="10">
    <source>
        <dbReference type="ARBA" id="ARBA00023002"/>
    </source>
</evidence>
<comment type="cofactor">
    <cofactor evidence="2 12">
        <name>FAD</name>
        <dbReference type="ChEBI" id="CHEBI:57692"/>
    </cofactor>
</comment>
<evidence type="ECO:0000256" key="11">
    <source>
        <dbReference type="ARBA" id="ARBA00023133"/>
    </source>
</evidence>
<evidence type="ECO:0000256" key="4">
    <source>
        <dbReference type="ARBA" id="ARBA00004744"/>
    </source>
</evidence>
<comment type="caution">
    <text evidence="14">The sequence shown here is derived from an EMBL/GenBank/DDBJ whole genome shotgun (WGS) entry which is preliminary data.</text>
</comment>
<evidence type="ECO:0000256" key="2">
    <source>
        <dbReference type="ARBA" id="ARBA00001974"/>
    </source>
</evidence>
<evidence type="ECO:0000256" key="8">
    <source>
        <dbReference type="ARBA" id="ARBA00022630"/>
    </source>
</evidence>
<evidence type="ECO:0000256" key="5">
    <source>
        <dbReference type="ARBA" id="ARBA00008310"/>
    </source>
</evidence>
<comment type="subcellular location">
    <subcellularLocation>
        <location evidence="12">Cytoplasm</location>
    </subcellularLocation>
</comment>
<keyword evidence="12" id="KW-0963">Cytoplasm</keyword>
<dbReference type="PANTHER" id="PTHR42923:SF3">
    <property type="entry name" value="PROTOPORPHYRINOGEN OXIDASE"/>
    <property type="match status" value="1"/>
</dbReference>
<dbReference type="SUPFAM" id="SSF54373">
    <property type="entry name" value="FAD-linked reductases, C-terminal domain"/>
    <property type="match status" value="1"/>
</dbReference>
<dbReference type="AlphaFoldDB" id="A0A4Q2S5Z2"/>
<evidence type="ECO:0000256" key="12">
    <source>
        <dbReference type="RuleBase" id="RU364052"/>
    </source>
</evidence>
<comment type="function">
    <text evidence="3 12">Involved in coproporphyrin-dependent heme b biosynthesis. Catalyzes the oxidation of coproporphyrinogen III to coproporphyrin III.</text>
</comment>
<protein>
    <recommendedName>
        <fullName evidence="7 12">Coproporphyrinogen III oxidase</fullName>
        <ecNumber evidence="6 12">1.3.3.15</ecNumber>
    </recommendedName>
</protein>
<keyword evidence="15" id="KW-1185">Reference proteome</keyword>
<dbReference type="NCBIfam" id="TIGR00562">
    <property type="entry name" value="proto_IX_ox"/>
    <property type="match status" value="1"/>
</dbReference>
<dbReference type="GO" id="GO:0005737">
    <property type="term" value="C:cytoplasm"/>
    <property type="evidence" value="ECO:0007669"/>
    <property type="project" value="UniProtKB-SubCell"/>
</dbReference>
<sequence length="444" mass="45019">MVVGGGIAGLVAARDLAAAGRDVLLLEGSPEVGGKLRSAEVAGLRVDVGAEAMLARRPEGVALAAEIGAEIVHPTPATSAVWSRGALRPLPRSLMGVPFDLGQLAASGVLSKDGVARASVETVDTEVPDDVSVGDLVAARLGDEVVDRLVEPLLGGVYAGHARQISVAAAVPQLLAMARRGSVLEQAAAVPTSAAPVFASLPGGMGRLPALVADGSFEVRTSSTVRALRRTPDGWALTVGPTTHPETIAAAAVVLATPAAATARLLAEVAPGAAGELAAIEAASVAVVTLAFRTADVPDAAFERSGFLVPPVERRAIKASTFSFAKWGWVRDLDPDVVVLRTSLGRHREEATLQAGDDGLVRVSLADLAATAGITARPVDSHVQRWGGALPQYAVGHLDRVARIRAAVADLPGLALCGAAYDGVGVPAVIGSARRAAASLAPAE</sequence>
<dbReference type="Gene3D" id="3.50.50.60">
    <property type="entry name" value="FAD/NAD(P)-binding domain"/>
    <property type="match status" value="1"/>
</dbReference>
<dbReference type="InterPro" id="IPR002937">
    <property type="entry name" value="Amino_oxidase"/>
</dbReference>
<dbReference type="OrthoDB" id="4496419at2"/>
<gene>
    <name evidence="14" type="primary">hemG</name>
    <name evidence="14" type="ORF">EUA93_11220</name>
</gene>
<comment type="pathway">
    <text evidence="4 12">Porphyrin-containing compound metabolism; protoheme biosynthesis.</text>
</comment>
<dbReference type="SUPFAM" id="SSF51905">
    <property type="entry name" value="FAD/NAD(P)-binding domain"/>
    <property type="match status" value="1"/>
</dbReference>
<organism evidence="14 15">
    <name type="scientific">Nocardioides oleivorans</name>
    <dbReference type="NCBI Taxonomy" id="273676"/>
    <lineage>
        <taxon>Bacteria</taxon>
        <taxon>Bacillati</taxon>
        <taxon>Actinomycetota</taxon>
        <taxon>Actinomycetes</taxon>
        <taxon>Propionibacteriales</taxon>
        <taxon>Nocardioidaceae</taxon>
        <taxon>Nocardioides</taxon>
    </lineage>
</organism>
<comment type="similarity">
    <text evidence="5 12">Belongs to the protoporphyrinogen/coproporphyrinogen oxidase family. Coproporphyrinogen III oxidase subfamily.</text>
</comment>
<dbReference type="InterPro" id="IPR004572">
    <property type="entry name" value="Protoporphyrinogen_oxidase"/>
</dbReference>
<dbReference type="Proteomes" id="UP000294071">
    <property type="component" value="Unassembled WGS sequence"/>
</dbReference>
<keyword evidence="11 12" id="KW-0350">Heme biosynthesis</keyword>
<dbReference type="PANTHER" id="PTHR42923">
    <property type="entry name" value="PROTOPORPHYRINOGEN OXIDASE"/>
    <property type="match status" value="1"/>
</dbReference>
<evidence type="ECO:0000256" key="6">
    <source>
        <dbReference type="ARBA" id="ARBA00012402"/>
    </source>
</evidence>
<dbReference type="Gene3D" id="1.10.3110.10">
    <property type="entry name" value="protoporphyrinogen ix oxidase, domain 3"/>
    <property type="match status" value="1"/>
</dbReference>
<dbReference type="InterPro" id="IPR036188">
    <property type="entry name" value="FAD/NAD-bd_sf"/>
</dbReference>
<dbReference type="EMBL" id="SDWT01000001">
    <property type="protein sequence ID" value="RYB95865.1"/>
    <property type="molecule type" value="Genomic_DNA"/>
</dbReference>
<dbReference type="GO" id="GO:0006783">
    <property type="term" value="P:heme biosynthetic process"/>
    <property type="evidence" value="ECO:0007669"/>
    <property type="project" value="UniProtKB-UniRule"/>
</dbReference>
<accession>A0A4Q2S5Z2</accession>
<keyword evidence="10 12" id="KW-0560">Oxidoreductase</keyword>
<dbReference type="UniPathway" id="UPA00252"/>
<keyword evidence="9 12" id="KW-0274">FAD</keyword>
<name>A0A4Q2S5Z2_9ACTN</name>
<dbReference type="GO" id="GO:0004729">
    <property type="term" value="F:oxygen-dependent protoporphyrinogen oxidase activity"/>
    <property type="evidence" value="ECO:0007669"/>
    <property type="project" value="UniProtKB-UniRule"/>
</dbReference>
<dbReference type="EC" id="1.3.3.15" evidence="6 12"/>
<dbReference type="Pfam" id="PF01593">
    <property type="entry name" value="Amino_oxidase"/>
    <property type="match status" value="1"/>
</dbReference>
<feature type="domain" description="Amine oxidase" evidence="13">
    <location>
        <begin position="7"/>
        <end position="439"/>
    </location>
</feature>
<evidence type="ECO:0000256" key="3">
    <source>
        <dbReference type="ARBA" id="ARBA00002185"/>
    </source>
</evidence>
<evidence type="ECO:0000256" key="9">
    <source>
        <dbReference type="ARBA" id="ARBA00022827"/>
    </source>
</evidence>
<proteinExistence type="inferred from homology"/>
<evidence type="ECO:0000313" key="15">
    <source>
        <dbReference type="Proteomes" id="UP000294071"/>
    </source>
</evidence>
<dbReference type="InterPro" id="IPR050464">
    <property type="entry name" value="Zeta_carotene_desat/Oxidored"/>
</dbReference>
<reference evidence="14 15" key="1">
    <citation type="submission" date="2019-01" db="EMBL/GenBank/DDBJ databases">
        <title>Novel species of Nocardioides.</title>
        <authorList>
            <person name="Liu Q."/>
            <person name="Xin Y.-H."/>
        </authorList>
    </citation>
    <scope>NUCLEOTIDE SEQUENCE [LARGE SCALE GENOMIC DNA]</scope>
    <source>
        <strain evidence="14 15">CGMCC 4.6882</strain>
    </source>
</reference>
<keyword evidence="8 12" id="KW-0285">Flavoprotein</keyword>
<evidence type="ECO:0000259" key="13">
    <source>
        <dbReference type="Pfam" id="PF01593"/>
    </source>
</evidence>
<comment type="catalytic activity">
    <reaction evidence="1">
        <text>coproporphyrinogen III + 3 O2 = coproporphyrin III + 3 H2O2</text>
        <dbReference type="Rhea" id="RHEA:43436"/>
        <dbReference type="ChEBI" id="CHEBI:15379"/>
        <dbReference type="ChEBI" id="CHEBI:16240"/>
        <dbReference type="ChEBI" id="CHEBI:57309"/>
        <dbReference type="ChEBI" id="CHEBI:131725"/>
        <dbReference type="EC" id="1.3.3.15"/>
    </reaction>
    <physiologicalReaction direction="left-to-right" evidence="1">
        <dbReference type="Rhea" id="RHEA:43437"/>
    </physiologicalReaction>
</comment>
<evidence type="ECO:0000313" key="14">
    <source>
        <dbReference type="EMBL" id="RYB95865.1"/>
    </source>
</evidence>
<evidence type="ECO:0000256" key="7">
    <source>
        <dbReference type="ARBA" id="ARBA00019046"/>
    </source>
</evidence>
<dbReference type="Gene3D" id="3.90.660.20">
    <property type="entry name" value="Protoporphyrinogen oxidase, mitochondrial, domain 2"/>
    <property type="match status" value="1"/>
</dbReference>